<dbReference type="InterPro" id="IPR055348">
    <property type="entry name" value="DctQ"/>
</dbReference>
<gene>
    <name evidence="11" type="primary">siaT_4</name>
    <name evidence="11" type="ORF">IMCC3135_15135</name>
</gene>
<evidence type="ECO:0000256" key="9">
    <source>
        <dbReference type="RuleBase" id="RU369079"/>
    </source>
</evidence>
<evidence type="ECO:0000256" key="4">
    <source>
        <dbReference type="ARBA" id="ARBA00022519"/>
    </source>
</evidence>
<dbReference type="EMBL" id="CP018632">
    <property type="protein sequence ID" value="ASJ73111.1"/>
    <property type="molecule type" value="Genomic_DNA"/>
</dbReference>
<organism evidence="11 12">
    <name type="scientific">Granulosicoccus antarcticus IMCC3135</name>
    <dbReference type="NCBI Taxonomy" id="1192854"/>
    <lineage>
        <taxon>Bacteria</taxon>
        <taxon>Pseudomonadati</taxon>
        <taxon>Pseudomonadota</taxon>
        <taxon>Gammaproteobacteria</taxon>
        <taxon>Chromatiales</taxon>
        <taxon>Granulosicoccaceae</taxon>
        <taxon>Granulosicoccus</taxon>
    </lineage>
</organism>
<dbReference type="PANTHER" id="PTHR35011">
    <property type="entry name" value="2,3-DIKETO-L-GULONATE TRAP TRANSPORTER SMALL PERMEASE PROTEIN YIAM"/>
    <property type="match status" value="1"/>
</dbReference>
<comment type="function">
    <text evidence="9">Part of the tripartite ATP-independent periplasmic (TRAP) transport system.</text>
</comment>
<evidence type="ECO:0000313" key="12">
    <source>
        <dbReference type="Proteomes" id="UP000250079"/>
    </source>
</evidence>
<dbReference type="KEGG" id="gai:IMCC3135_15135"/>
<feature type="transmembrane region" description="Helical" evidence="9">
    <location>
        <begin position="128"/>
        <end position="150"/>
    </location>
</feature>
<keyword evidence="2 9" id="KW-0813">Transport</keyword>
<dbReference type="Pfam" id="PF04290">
    <property type="entry name" value="DctQ"/>
    <property type="match status" value="1"/>
</dbReference>
<evidence type="ECO:0000256" key="5">
    <source>
        <dbReference type="ARBA" id="ARBA00022692"/>
    </source>
</evidence>
<dbReference type="Proteomes" id="UP000250079">
    <property type="component" value="Chromosome"/>
</dbReference>
<evidence type="ECO:0000256" key="7">
    <source>
        <dbReference type="ARBA" id="ARBA00023136"/>
    </source>
</evidence>
<proteinExistence type="inferred from homology"/>
<feature type="transmembrane region" description="Helical" evidence="9">
    <location>
        <begin position="49"/>
        <end position="67"/>
    </location>
</feature>
<evidence type="ECO:0000256" key="1">
    <source>
        <dbReference type="ARBA" id="ARBA00004429"/>
    </source>
</evidence>
<keyword evidence="6 9" id="KW-1133">Transmembrane helix</keyword>
<evidence type="ECO:0000256" key="3">
    <source>
        <dbReference type="ARBA" id="ARBA00022475"/>
    </source>
</evidence>
<evidence type="ECO:0000256" key="8">
    <source>
        <dbReference type="ARBA" id="ARBA00038436"/>
    </source>
</evidence>
<dbReference type="AlphaFoldDB" id="A0A2Z2NSV9"/>
<keyword evidence="3" id="KW-1003">Cell membrane</keyword>
<reference evidence="11 12" key="1">
    <citation type="submission" date="2016-12" db="EMBL/GenBank/DDBJ databases">
        <authorList>
            <person name="Song W.-J."/>
            <person name="Kurnit D.M."/>
        </authorList>
    </citation>
    <scope>NUCLEOTIDE SEQUENCE [LARGE SCALE GENOMIC DNA]</scope>
    <source>
        <strain evidence="11 12">IMCC3135</strain>
    </source>
</reference>
<protein>
    <recommendedName>
        <fullName evidence="9">TRAP transporter small permease protein</fullName>
    </recommendedName>
</protein>
<evidence type="ECO:0000256" key="6">
    <source>
        <dbReference type="ARBA" id="ARBA00022989"/>
    </source>
</evidence>
<comment type="similarity">
    <text evidence="8 9">Belongs to the TRAP transporter small permease family.</text>
</comment>
<evidence type="ECO:0000259" key="10">
    <source>
        <dbReference type="Pfam" id="PF04290"/>
    </source>
</evidence>
<dbReference type="GO" id="GO:0022857">
    <property type="term" value="F:transmembrane transporter activity"/>
    <property type="evidence" value="ECO:0007669"/>
    <property type="project" value="UniProtKB-UniRule"/>
</dbReference>
<name>A0A2Z2NSV9_9GAMM</name>
<accession>A0A2Z2NSV9</accession>
<keyword evidence="5 9" id="KW-0812">Transmembrane</keyword>
<feature type="transmembrane region" description="Helical" evidence="9">
    <location>
        <begin position="9"/>
        <end position="29"/>
    </location>
</feature>
<keyword evidence="4 9" id="KW-0997">Cell inner membrane</keyword>
<dbReference type="OrthoDB" id="9791324at2"/>
<dbReference type="GO" id="GO:0005886">
    <property type="term" value="C:plasma membrane"/>
    <property type="evidence" value="ECO:0007669"/>
    <property type="project" value="UniProtKB-SubCell"/>
</dbReference>
<dbReference type="InterPro" id="IPR007387">
    <property type="entry name" value="TRAP_DctQ"/>
</dbReference>
<evidence type="ECO:0000313" key="11">
    <source>
        <dbReference type="EMBL" id="ASJ73111.1"/>
    </source>
</evidence>
<comment type="subcellular location">
    <subcellularLocation>
        <location evidence="1 9">Cell inner membrane</location>
        <topology evidence="1 9">Multi-pass membrane protein</topology>
    </subcellularLocation>
</comment>
<evidence type="ECO:0000256" key="2">
    <source>
        <dbReference type="ARBA" id="ARBA00022448"/>
    </source>
</evidence>
<sequence length="168" mass="18837">MSVTRLFDWLNRVGTALASCLFVAAGAMLTYEVIARYFFTKPTSWAAELSQMCLIWGALLAMASLLSKRQHIQVDAVVQLLPGHVVRWVDMLVLMVVGIFSGVVTWYGFEIFYDSFIRGRTTGSMLNIPIWIVELAVPVGFFMLTLQCVYEIKRTLFRVVSPAEGVSS</sequence>
<feature type="transmembrane region" description="Helical" evidence="9">
    <location>
        <begin position="88"/>
        <end position="108"/>
    </location>
</feature>
<comment type="subunit">
    <text evidence="9">The complex comprises the extracytoplasmic solute receptor protein and the two transmembrane proteins.</text>
</comment>
<keyword evidence="12" id="KW-1185">Reference proteome</keyword>
<keyword evidence="7 9" id="KW-0472">Membrane</keyword>
<feature type="domain" description="Tripartite ATP-independent periplasmic transporters DctQ component" evidence="10">
    <location>
        <begin position="27"/>
        <end position="156"/>
    </location>
</feature>